<dbReference type="PANTHER" id="PTHR21091">
    <property type="entry name" value="METHYLTETRAHYDROFOLATE:HOMOCYSTEINE METHYLTRANSFERASE RELATED"/>
    <property type="match status" value="1"/>
</dbReference>
<dbReference type="AlphaFoldDB" id="A0A6A3AAG5"/>
<dbReference type="GO" id="GO:0004853">
    <property type="term" value="F:uroporphyrinogen decarboxylase activity"/>
    <property type="evidence" value="ECO:0007669"/>
    <property type="project" value="InterPro"/>
</dbReference>
<dbReference type="InterPro" id="IPR038071">
    <property type="entry name" value="UROD/MetE-like_sf"/>
</dbReference>
<protein>
    <submittedName>
        <fullName evidence="2">Uroporphyrinogen decarboxylase</fullName>
    </submittedName>
</protein>
<organism evidence="2 3">
    <name type="scientific">Hibiscus syriacus</name>
    <name type="common">Rose of Sharon</name>
    <dbReference type="NCBI Taxonomy" id="106335"/>
    <lineage>
        <taxon>Eukaryota</taxon>
        <taxon>Viridiplantae</taxon>
        <taxon>Streptophyta</taxon>
        <taxon>Embryophyta</taxon>
        <taxon>Tracheophyta</taxon>
        <taxon>Spermatophyta</taxon>
        <taxon>Magnoliopsida</taxon>
        <taxon>eudicotyledons</taxon>
        <taxon>Gunneridae</taxon>
        <taxon>Pentapetalae</taxon>
        <taxon>rosids</taxon>
        <taxon>malvids</taxon>
        <taxon>Malvales</taxon>
        <taxon>Malvaceae</taxon>
        <taxon>Malvoideae</taxon>
        <taxon>Hibiscus</taxon>
    </lineage>
</organism>
<dbReference type="InterPro" id="IPR000257">
    <property type="entry name" value="Uroporphyrinogen_deCOase"/>
</dbReference>
<keyword evidence="3" id="KW-1185">Reference proteome</keyword>
<evidence type="ECO:0000313" key="3">
    <source>
        <dbReference type="Proteomes" id="UP000436088"/>
    </source>
</evidence>
<dbReference type="GO" id="GO:0006779">
    <property type="term" value="P:porphyrin-containing compound biosynthetic process"/>
    <property type="evidence" value="ECO:0007669"/>
    <property type="project" value="InterPro"/>
</dbReference>
<gene>
    <name evidence="2" type="ORF">F3Y22_tig00110556pilonHSYRG00595</name>
</gene>
<dbReference type="Proteomes" id="UP000436088">
    <property type="component" value="Unassembled WGS sequence"/>
</dbReference>
<dbReference type="EMBL" id="VEPZ02001028">
    <property type="protein sequence ID" value="KAE8700697.1"/>
    <property type="molecule type" value="Genomic_DNA"/>
</dbReference>
<proteinExistence type="predicted"/>
<evidence type="ECO:0000313" key="2">
    <source>
        <dbReference type="EMBL" id="KAE8700697.1"/>
    </source>
</evidence>
<evidence type="ECO:0000259" key="1">
    <source>
        <dbReference type="PROSITE" id="PS00907"/>
    </source>
</evidence>
<dbReference type="Gene3D" id="3.20.20.210">
    <property type="match status" value="1"/>
</dbReference>
<sequence>MRIKKFSVACSSSTTDPLLVKAARGDPVSRPLAWMMHQAGRYMAVYRKLAEKHPSFRERYETTDLIVEISLQPWETFRPDGVIIFSDILTPLPAFGVPFNIEEVRGPVIHSPMHSEDCLKALHPIDLEKLHFVGESLKILRQEVGDHAAVLGFVGAPWTIATYIVEGGTTRTYTNIKSMCHTSPN</sequence>
<dbReference type="PANTHER" id="PTHR21091:SF167">
    <property type="entry name" value="UROPORPHYRINOGEN DECARBOXYLASE 1, CHLOROPLASTIC"/>
    <property type="match status" value="1"/>
</dbReference>
<feature type="domain" description="Uroporphyrinogen decarboxylase (URO-D)" evidence="1">
    <location>
        <begin position="151"/>
        <end position="167"/>
    </location>
</feature>
<dbReference type="SUPFAM" id="SSF51726">
    <property type="entry name" value="UROD/MetE-like"/>
    <property type="match status" value="1"/>
</dbReference>
<reference evidence="2" key="1">
    <citation type="submission" date="2019-09" db="EMBL/GenBank/DDBJ databases">
        <title>Draft genome information of white flower Hibiscus syriacus.</title>
        <authorList>
            <person name="Kim Y.-M."/>
        </authorList>
    </citation>
    <scope>NUCLEOTIDE SEQUENCE [LARGE SCALE GENOMIC DNA]</scope>
    <source>
        <strain evidence="2">YM2019G1</strain>
    </source>
</reference>
<comment type="caution">
    <text evidence="2">The sequence shown here is derived from an EMBL/GenBank/DDBJ whole genome shotgun (WGS) entry which is preliminary data.</text>
</comment>
<name>A0A6A3AAG5_HIBSY</name>
<dbReference type="Pfam" id="PF01208">
    <property type="entry name" value="URO-D"/>
    <property type="match status" value="1"/>
</dbReference>
<dbReference type="PROSITE" id="PS00907">
    <property type="entry name" value="UROD_2"/>
    <property type="match status" value="1"/>
</dbReference>
<accession>A0A6A3AAG5</accession>